<evidence type="ECO:0000256" key="1">
    <source>
        <dbReference type="SAM" id="Phobius"/>
    </source>
</evidence>
<gene>
    <name evidence="2" type="ORF">BGZ65_007788</name>
</gene>
<evidence type="ECO:0000313" key="3">
    <source>
        <dbReference type="Proteomes" id="UP000749646"/>
    </source>
</evidence>
<dbReference type="OrthoDB" id="10265211at2759"/>
<organism evidence="2 3">
    <name type="scientific">Modicella reniformis</name>
    <dbReference type="NCBI Taxonomy" id="1440133"/>
    <lineage>
        <taxon>Eukaryota</taxon>
        <taxon>Fungi</taxon>
        <taxon>Fungi incertae sedis</taxon>
        <taxon>Mucoromycota</taxon>
        <taxon>Mortierellomycotina</taxon>
        <taxon>Mortierellomycetes</taxon>
        <taxon>Mortierellales</taxon>
        <taxon>Mortierellaceae</taxon>
        <taxon>Modicella</taxon>
    </lineage>
</organism>
<feature type="transmembrane region" description="Helical" evidence="1">
    <location>
        <begin position="12"/>
        <end position="29"/>
    </location>
</feature>
<dbReference type="EMBL" id="JAAAHW010001133">
    <property type="protein sequence ID" value="KAF9996633.1"/>
    <property type="molecule type" value="Genomic_DNA"/>
</dbReference>
<keyword evidence="1" id="KW-0812">Transmembrane</keyword>
<comment type="caution">
    <text evidence="2">The sequence shown here is derived from an EMBL/GenBank/DDBJ whole genome shotgun (WGS) entry which is preliminary data.</text>
</comment>
<keyword evidence="3" id="KW-1185">Reference proteome</keyword>
<proteinExistence type="predicted"/>
<evidence type="ECO:0000313" key="2">
    <source>
        <dbReference type="EMBL" id="KAF9996633.1"/>
    </source>
</evidence>
<sequence length="77" mass="8654">MSCHNHQDRIPFVFLIGLATSIGALHLVLPKSELIDQFMHYNFSAEGFVAQADNKKVAQSNGRVHLAFIKFSDNETH</sequence>
<accession>A0A9P6MFM4</accession>
<reference evidence="2" key="1">
    <citation type="journal article" date="2020" name="Fungal Divers.">
        <title>Resolving the Mortierellaceae phylogeny through synthesis of multi-gene phylogenetics and phylogenomics.</title>
        <authorList>
            <person name="Vandepol N."/>
            <person name="Liber J."/>
            <person name="Desiro A."/>
            <person name="Na H."/>
            <person name="Kennedy M."/>
            <person name="Barry K."/>
            <person name="Grigoriev I.V."/>
            <person name="Miller A.N."/>
            <person name="O'Donnell K."/>
            <person name="Stajich J.E."/>
            <person name="Bonito G."/>
        </authorList>
    </citation>
    <scope>NUCLEOTIDE SEQUENCE</scope>
    <source>
        <strain evidence="2">MES-2147</strain>
    </source>
</reference>
<keyword evidence="1" id="KW-1133">Transmembrane helix</keyword>
<name>A0A9P6MFM4_9FUNG</name>
<dbReference type="Proteomes" id="UP000749646">
    <property type="component" value="Unassembled WGS sequence"/>
</dbReference>
<protein>
    <submittedName>
        <fullName evidence="2">Uncharacterized protein</fullName>
    </submittedName>
</protein>
<keyword evidence="1" id="KW-0472">Membrane</keyword>
<dbReference type="AlphaFoldDB" id="A0A9P6MFM4"/>